<comment type="caution">
    <text evidence="1">The sequence shown here is derived from an EMBL/GenBank/DDBJ whole genome shotgun (WGS) entry which is preliminary data.</text>
</comment>
<dbReference type="RefSeq" id="WP_379159505.1">
    <property type="nucleotide sequence ID" value="NZ_JBHSRJ010000009.1"/>
</dbReference>
<organism evidence="1 2">
    <name type="scientific">Nocardioides hankookensis</name>
    <dbReference type="NCBI Taxonomy" id="443157"/>
    <lineage>
        <taxon>Bacteria</taxon>
        <taxon>Bacillati</taxon>
        <taxon>Actinomycetota</taxon>
        <taxon>Actinomycetes</taxon>
        <taxon>Propionibacteriales</taxon>
        <taxon>Nocardioidaceae</taxon>
        <taxon>Nocardioides</taxon>
    </lineage>
</organism>
<proteinExistence type="predicted"/>
<reference evidence="2" key="1">
    <citation type="journal article" date="2019" name="Int. J. Syst. Evol. Microbiol.">
        <title>The Global Catalogue of Microorganisms (GCM) 10K type strain sequencing project: providing services to taxonomists for standard genome sequencing and annotation.</title>
        <authorList>
            <consortium name="The Broad Institute Genomics Platform"/>
            <consortium name="The Broad Institute Genome Sequencing Center for Infectious Disease"/>
            <person name="Wu L."/>
            <person name="Ma J."/>
        </authorList>
    </citation>
    <scope>NUCLEOTIDE SEQUENCE [LARGE SCALE GENOMIC DNA]</scope>
    <source>
        <strain evidence="2">CCUG 54522</strain>
    </source>
</reference>
<evidence type="ECO:0000313" key="1">
    <source>
        <dbReference type="EMBL" id="MFC6045745.1"/>
    </source>
</evidence>
<dbReference type="EMBL" id="JBHSRJ010000009">
    <property type="protein sequence ID" value="MFC6045745.1"/>
    <property type="molecule type" value="Genomic_DNA"/>
</dbReference>
<evidence type="ECO:0000313" key="2">
    <source>
        <dbReference type="Proteomes" id="UP001596135"/>
    </source>
</evidence>
<keyword evidence="2" id="KW-1185">Reference proteome</keyword>
<protein>
    <submittedName>
        <fullName evidence="1">Uncharacterized protein</fullName>
    </submittedName>
</protein>
<accession>A0ABW1LPF0</accession>
<gene>
    <name evidence="1" type="ORF">ACFPYL_21865</name>
</gene>
<name>A0ABW1LPF0_9ACTN</name>
<dbReference type="Proteomes" id="UP001596135">
    <property type="component" value="Unassembled WGS sequence"/>
</dbReference>
<sequence>MTAGVAPLEVATQVYVSEGRWVVMCPDCGGAQFAARDDHRFMCVECSNVAIEGLWRPVVWPDDHAELEAELERRPMRRNQNWVPDETVEDLAAEFAANDPEVI</sequence>